<proteinExistence type="predicted"/>
<evidence type="ECO:0000313" key="1">
    <source>
        <dbReference type="EMBL" id="EDS01637.1"/>
    </source>
</evidence>
<evidence type="ECO:0000313" key="2">
    <source>
        <dbReference type="Proteomes" id="UP000005326"/>
    </source>
</evidence>
<keyword evidence="2" id="KW-1185">Reference proteome</keyword>
<name>B0MKU2_9FIRM</name>
<reference evidence="1" key="2">
    <citation type="submission" date="2014-06" db="EMBL/GenBank/DDBJ databases">
        <title>Draft genome sequence of Eubacterium siraeum (DSM 15702).</title>
        <authorList>
            <person name="Sudarsanam P."/>
            <person name="Ley R."/>
            <person name="Guruge J."/>
            <person name="Turnbaugh P.J."/>
            <person name="Mahowald M."/>
            <person name="Liep D."/>
            <person name="Gordon J."/>
        </authorList>
    </citation>
    <scope>NUCLEOTIDE SEQUENCE</scope>
    <source>
        <strain evidence="1">DSM 15702</strain>
    </source>
</reference>
<reference evidence="1" key="1">
    <citation type="submission" date="2007-10" db="EMBL/GenBank/DDBJ databases">
        <authorList>
            <person name="Fulton L."/>
            <person name="Clifton S."/>
            <person name="Fulton B."/>
            <person name="Xu J."/>
            <person name="Minx P."/>
            <person name="Pepin K.H."/>
            <person name="Johnson M."/>
            <person name="Thiruvilangam P."/>
            <person name="Bhonagiri V."/>
            <person name="Nash W.E."/>
            <person name="Mardis E.R."/>
            <person name="Wilson R.K."/>
        </authorList>
    </citation>
    <scope>NUCLEOTIDE SEQUENCE [LARGE SCALE GENOMIC DNA]</scope>
    <source>
        <strain evidence="1">DSM 15702</strain>
    </source>
</reference>
<protein>
    <submittedName>
        <fullName evidence="1">Phage major tail protein, phi13 family</fullName>
    </submittedName>
</protein>
<accession>B0MKU2</accession>
<organism evidence="1 2">
    <name type="scientific">[Eubacterium] siraeum DSM 15702</name>
    <dbReference type="NCBI Taxonomy" id="428128"/>
    <lineage>
        <taxon>Bacteria</taxon>
        <taxon>Bacillati</taxon>
        <taxon>Bacillota</taxon>
        <taxon>Clostridia</taxon>
        <taxon>Eubacteriales</taxon>
        <taxon>Oscillospiraceae</taxon>
        <taxon>Oscillospiraceae incertae sedis</taxon>
    </lineage>
</organism>
<sequence length="203" mass="21551">MAKVIQGTDRKSAVCTKRFAYAPLTTDNADTLAYGDVTEIKDILITTKYTPKMNSASQYASGVQVDSYVAKAGGTLDVTIVNTNSADEVALFGAKVNTSTGVLESGKDDVVPDVMCIYSTMTSDGKINLYKFPKCKFTSQGENVQTTDENGVTFNSLALQANYKALINTGVDMYCVKGLDPVTDKASIDAWFATASGVIVASA</sequence>
<dbReference type="AlphaFoldDB" id="B0MKU2"/>
<dbReference type="NCBIfam" id="TIGR01603">
    <property type="entry name" value="maj_tail_phi13"/>
    <property type="match status" value="1"/>
</dbReference>
<gene>
    <name evidence="1" type="ORF">EUBSIR_00435</name>
</gene>
<dbReference type="EMBL" id="ABCA03000033">
    <property type="protein sequence ID" value="EDS01637.1"/>
    <property type="molecule type" value="Genomic_DNA"/>
</dbReference>
<dbReference type="InterPro" id="IPR006490">
    <property type="entry name" value="Maj_tail_phi13"/>
</dbReference>
<comment type="caution">
    <text evidence="1">The sequence shown here is derived from an EMBL/GenBank/DDBJ whole genome shotgun (WGS) entry which is preliminary data.</text>
</comment>
<dbReference type="Proteomes" id="UP000005326">
    <property type="component" value="Unassembled WGS sequence"/>
</dbReference>